<proteinExistence type="predicted"/>
<dbReference type="RefSeq" id="WP_135481752.1">
    <property type="nucleotide sequence ID" value="NZ_SRMF01000001.1"/>
</dbReference>
<comment type="caution">
    <text evidence="1">The sequence shown here is derived from an EMBL/GenBank/DDBJ whole genome shotgun (WGS) entry which is preliminary data.</text>
</comment>
<organism evidence="1 2">
    <name type="scientific">Natronospirillum operosum</name>
    <dbReference type="NCBI Taxonomy" id="2759953"/>
    <lineage>
        <taxon>Bacteria</taxon>
        <taxon>Pseudomonadati</taxon>
        <taxon>Pseudomonadota</taxon>
        <taxon>Gammaproteobacteria</taxon>
        <taxon>Oceanospirillales</taxon>
        <taxon>Natronospirillaceae</taxon>
        <taxon>Natronospirillum</taxon>
    </lineage>
</organism>
<keyword evidence="2" id="KW-1185">Reference proteome</keyword>
<gene>
    <name evidence="1" type="ORF">E4656_05150</name>
</gene>
<dbReference type="OrthoDB" id="6296564at2"/>
<evidence type="ECO:0000313" key="2">
    <source>
        <dbReference type="Proteomes" id="UP000297475"/>
    </source>
</evidence>
<reference evidence="1 2" key="1">
    <citation type="submission" date="2019-04" db="EMBL/GenBank/DDBJ databases">
        <title>Natronospirillum operosus gen. nov., sp. nov., a haloalkaliphilic satellite isolated from decaying biomass of laboratory culture of cyanobacterium Geitlerinema sp. and proposal of Natronospirillaceae fam. nov. and Saccharospirillaceae fam. nov.</title>
        <authorList>
            <person name="Kevbrin V."/>
            <person name="Boltyanskaya Y."/>
            <person name="Koziaeva V."/>
            <person name="Grouzdev D.S."/>
            <person name="Park M."/>
            <person name="Cho J."/>
        </authorList>
    </citation>
    <scope>NUCLEOTIDE SEQUENCE [LARGE SCALE GENOMIC DNA]</scope>
    <source>
        <strain evidence="1 2">G-116</strain>
    </source>
</reference>
<accession>A0A4Z0WJ20</accession>
<dbReference type="EMBL" id="SRMF01000001">
    <property type="protein sequence ID" value="TGG95797.1"/>
    <property type="molecule type" value="Genomic_DNA"/>
</dbReference>
<protein>
    <submittedName>
        <fullName evidence="1">Uncharacterized protein</fullName>
    </submittedName>
</protein>
<dbReference type="AlphaFoldDB" id="A0A4Z0WJ20"/>
<dbReference type="Proteomes" id="UP000297475">
    <property type="component" value="Unassembled WGS sequence"/>
</dbReference>
<evidence type="ECO:0000313" key="1">
    <source>
        <dbReference type="EMBL" id="TGG95797.1"/>
    </source>
</evidence>
<name>A0A4Z0WJ20_9GAMM</name>
<sequence>MSYWNYRVIRRYHEESETETFHIHEVYYSDDHNIEAWTASAIAPMGETLPELQEDIEFMAKAFEGPVLVEKSESGKEILVEFEEVIHEEKRQKRRY</sequence>